<name>E6PKV3_9ZZZZ</name>
<comment type="caution">
    <text evidence="1">The sequence shown here is derived from an EMBL/GenBank/DDBJ whole genome shotgun (WGS) entry which is preliminary data.</text>
</comment>
<accession>E6PKV3</accession>
<sequence length="128" mass="14240">MLRQTLLGLVATAAVFSAPNAHAGDVWWSVSVGLPAVAFNVPPPIAYPAPPPMVYAPPVAYAPPPVDYAPPPVRYRVAPRPPVVAYNGYPIGDAQATYPGWGPRPDRHDWHAWKHERRERRHWKHDND</sequence>
<evidence type="ECO:0000313" key="1">
    <source>
        <dbReference type="EMBL" id="CBH95554.1"/>
    </source>
</evidence>
<organism evidence="1">
    <name type="scientific">mine drainage metagenome</name>
    <dbReference type="NCBI Taxonomy" id="410659"/>
    <lineage>
        <taxon>unclassified sequences</taxon>
        <taxon>metagenomes</taxon>
        <taxon>ecological metagenomes</taxon>
    </lineage>
</organism>
<reference evidence="1" key="1">
    <citation type="submission" date="2009-10" db="EMBL/GenBank/DDBJ databases">
        <title>Diversity of trophic interactions inside an arsenic-rich microbial ecosystem.</title>
        <authorList>
            <person name="Bertin P.N."/>
            <person name="Heinrich-Salmeron A."/>
            <person name="Pelletier E."/>
            <person name="Goulhen-Chollet F."/>
            <person name="Arsene-Ploetze F."/>
            <person name="Gallien S."/>
            <person name="Calteau A."/>
            <person name="Vallenet D."/>
            <person name="Casiot C."/>
            <person name="Chane-Woon-Ming B."/>
            <person name="Giloteaux L."/>
            <person name="Barakat M."/>
            <person name="Bonnefoy V."/>
            <person name="Bruneel O."/>
            <person name="Chandler M."/>
            <person name="Cleiss J."/>
            <person name="Duran R."/>
            <person name="Elbaz-Poulichet F."/>
            <person name="Fonknechten N."/>
            <person name="Lauga B."/>
            <person name="Mornico D."/>
            <person name="Ortet P."/>
            <person name="Schaeffer C."/>
            <person name="Siguier P."/>
            <person name="Alexander Thil Smith A."/>
            <person name="Van Dorsselaer A."/>
            <person name="Weissenbach J."/>
            <person name="Medigue C."/>
            <person name="Le Paslier D."/>
        </authorList>
    </citation>
    <scope>NUCLEOTIDE SEQUENCE</scope>
</reference>
<dbReference type="EMBL" id="CABM01000008">
    <property type="protein sequence ID" value="CBH95554.1"/>
    <property type="molecule type" value="Genomic_DNA"/>
</dbReference>
<dbReference type="AlphaFoldDB" id="E6PKV3"/>
<gene>
    <name evidence="1" type="ORF">CARN2_1817</name>
</gene>
<proteinExistence type="predicted"/>
<protein>
    <submittedName>
        <fullName evidence="1">Putative Glutelin</fullName>
    </submittedName>
</protein>